<reference evidence="2" key="1">
    <citation type="journal article" date="2023" name="Int. J. Syst. Evol. Microbiol.">
        <title>Claveliimonas bilis gen. nov., sp. nov., deoxycholic acid-producing bacteria isolated from human faeces, and reclassification of Sellimonas monacensis Zenner et al. 2021 as Claveliimonas monacensis comb. nov.</title>
        <authorList>
            <person name="Hisatomi A."/>
            <person name="Kastawa N.W.E.P.G."/>
            <person name="Song I."/>
            <person name="Ohkuma M."/>
            <person name="Fukiya S."/>
            <person name="Sakamoto M."/>
        </authorList>
    </citation>
    <scope>NUCLEOTIDE SEQUENCE [LARGE SCALE GENOMIC DNA]</scope>
    <source>
        <strain evidence="2">12BBH14</strain>
    </source>
</reference>
<sequence>MSKVTLKFQKKPVIVEAYQTDVEIIISTLEGDMKASPGDWIITGVDGEQYPCKPDIFERTYQRVN</sequence>
<protein>
    <submittedName>
        <fullName evidence="1">Uncharacterized protein</fullName>
    </submittedName>
</protein>
<dbReference type="Proteomes" id="UP001305815">
    <property type="component" value="Chromosome"/>
</dbReference>
<accession>A0ABM8I438</accession>
<evidence type="ECO:0000313" key="1">
    <source>
        <dbReference type="EMBL" id="BDZ76932.1"/>
    </source>
</evidence>
<proteinExistence type="predicted"/>
<dbReference type="RefSeq" id="WP_256195739.1">
    <property type="nucleotide sequence ID" value="NZ_AP027742.1"/>
</dbReference>
<name>A0ABM8I438_9FIRM</name>
<evidence type="ECO:0000313" key="2">
    <source>
        <dbReference type="Proteomes" id="UP001305815"/>
    </source>
</evidence>
<keyword evidence="2" id="KW-1185">Reference proteome</keyword>
<organism evidence="1 2">
    <name type="scientific">Claveliimonas bilis</name>
    <dbReference type="NCBI Taxonomy" id="3028070"/>
    <lineage>
        <taxon>Bacteria</taxon>
        <taxon>Bacillati</taxon>
        <taxon>Bacillota</taxon>
        <taxon>Clostridia</taxon>
        <taxon>Lachnospirales</taxon>
        <taxon>Lachnospiraceae</taxon>
        <taxon>Claveliimonas</taxon>
    </lineage>
</organism>
<dbReference type="EMBL" id="AP027742">
    <property type="protein sequence ID" value="BDZ76932.1"/>
    <property type="molecule type" value="Genomic_DNA"/>
</dbReference>
<gene>
    <name evidence="1" type="ORF">Lac1_11150</name>
</gene>